<evidence type="ECO:0000313" key="1">
    <source>
        <dbReference type="EMBL" id="ADH83384.1"/>
    </source>
</evidence>
<dbReference type="Proteomes" id="UP000000337">
    <property type="component" value="Segment"/>
</dbReference>
<reference evidence="1 2" key="1">
    <citation type="journal article" date="2011" name="J. Virol.">
        <title>Genome Structure of Caulobacter Phage phiCb5.</title>
        <authorList>
            <person name="Kazaks A."/>
            <person name="Voronkova T."/>
            <person name="Rumnieks J."/>
            <person name="Dishlers A."/>
            <person name="Tars K."/>
        </authorList>
    </citation>
    <scope>NUCLEOTIDE SEQUENCE [LARGE SCALE GENOMIC DNA]</scope>
    <source>
        <strain evidence="1">PhiCb5</strain>
    </source>
</reference>
<feature type="binding site" evidence="3">
    <location>
        <position position="101"/>
    </location>
    <ligand>
        <name>Ca(2+)</name>
        <dbReference type="ChEBI" id="CHEBI:29108"/>
        <label>3</label>
    </ligand>
</feature>
<feature type="binding site" evidence="3">
    <location>
        <position position="112"/>
    </location>
    <ligand>
        <name>Ca(2+)</name>
        <dbReference type="ChEBI" id="CHEBI:29108"/>
        <label>3</label>
    </ligand>
</feature>
<dbReference type="GO" id="GO:0019028">
    <property type="term" value="C:viral capsid"/>
    <property type="evidence" value="ECO:0007669"/>
    <property type="project" value="UniProtKB-KW"/>
</dbReference>
<evidence type="ECO:0000313" key="2">
    <source>
        <dbReference type="Proteomes" id="UP000000337"/>
    </source>
</evidence>
<feature type="binding site" evidence="3">
    <location>
        <position position="104"/>
    </location>
    <ligand>
        <name>Ca(2+)</name>
        <dbReference type="ChEBI" id="CHEBI:29108"/>
        <label>3</label>
    </ligand>
</feature>
<evidence type="ECO:0007829" key="3">
    <source>
        <dbReference type="PDB" id="8UEJ"/>
    </source>
</evidence>
<keyword evidence="3" id="KW-0106">Calcium</keyword>
<dbReference type="InterPro" id="IPR054457">
    <property type="entry name" value="PhiCb5_coat"/>
</dbReference>
<keyword evidence="1" id="KW-0946">Virion</keyword>
<organism evidence="1 2">
    <name type="scientific">Caulobacter phage phiCb5</name>
    <dbReference type="NCBI Taxonomy" id="767473"/>
    <lineage>
        <taxon>Viruses</taxon>
        <taxon>Riboviria</taxon>
        <taxon>Orthornavirae</taxon>
        <taxon>Lenarviricota</taxon>
        <taxon>Leviviricetes</taxon>
        <taxon>Timlovirales</taxon>
        <taxon>Steitzviridae</taxon>
        <taxon>Cebevirus</taxon>
        <taxon>Cebevirus halophobicum</taxon>
    </lineage>
</organism>
<feature type="binding site" evidence="3">
    <location>
        <position position="115"/>
    </location>
    <ligand>
        <name>Ca(2+)</name>
        <dbReference type="ChEBI" id="CHEBI:29108"/>
        <label>2</label>
    </ligand>
</feature>
<keyword evidence="1" id="KW-0167">Capsid protein</keyword>
<feature type="binding site" evidence="3">
    <location>
        <position position="104"/>
    </location>
    <ligand>
        <name>Ca(2+)</name>
        <dbReference type="ChEBI" id="CHEBI:29108"/>
        <label>2</label>
    </ligand>
</feature>
<accession>D7RIC2</accession>
<proteinExistence type="evidence at protein level"/>
<name>D7RIC2_9VIRU</name>
<feature type="binding site" evidence="3">
    <location>
        <position position="27"/>
    </location>
    <ligand>
        <name>Ca(2+)</name>
        <dbReference type="ChEBI" id="CHEBI:29108"/>
        <label>1</label>
    </ligand>
</feature>
<keyword evidence="3" id="KW-0479">Metal-binding</keyword>
<dbReference type="SMR" id="D7RIC2"/>
<dbReference type="PDB" id="8UEJ">
    <property type="method" value="EM"/>
    <property type="resolution" value="2.70 A"/>
    <property type="chains" value="AA/AB/AC/AG/AH/AI/AM/AN/AO/AS/AT/AU/AY/AZ/BA/BE/BF/BG/BK/BL/BM/BQ/BR/BS/BW/BX/BY/CC/CD/CE=2-123"/>
</dbReference>
<dbReference type="GeneID" id="14006720"/>
<dbReference type="RefSeq" id="YP_007002851.1">
    <property type="nucleotide sequence ID" value="NC_019453.1"/>
</dbReference>
<protein>
    <submittedName>
        <fullName evidence="1">Coat protein</fullName>
    </submittedName>
</protein>
<keyword evidence="2" id="KW-1185">Reference proteome</keyword>
<dbReference type="EMDB" id="EMD-42163"/>
<keyword evidence="3" id="KW-0002">3D-structure</keyword>
<dbReference type="KEGG" id="vg:14006720"/>
<feature type="binding site" evidence="3">
    <location>
        <position position="26"/>
    </location>
    <ligand>
        <name>Ca(2+)</name>
        <dbReference type="ChEBI" id="CHEBI:29108"/>
        <label>1</label>
    </ligand>
</feature>
<dbReference type="EMBL" id="HM066936">
    <property type="protein sequence ID" value="ADH83384.1"/>
    <property type="molecule type" value="Genomic_RNA"/>
</dbReference>
<dbReference type="Pfam" id="PF22387">
    <property type="entry name" value="PhiCb5_coat"/>
    <property type="match status" value="1"/>
</dbReference>
<dbReference type="Gene3D" id="2.40.160.220">
    <property type="match status" value="1"/>
</dbReference>
<reference evidence="3" key="2">
    <citation type="journal article" date="2024" name="Sci. Adv.">
        <title>Structural mechanisms of Tad pilus assembly and its interaction with an RNA virus.</title>
        <authorList>
            <person name="Wang Y."/>
            <person name="Theodore M."/>
            <person name="Xing Z."/>
            <person name="Narsaria U."/>
            <person name="Yu Z."/>
            <person name="Zeng L."/>
            <person name="Zhang J."/>
        </authorList>
    </citation>
    <scope>STRUCTURE BY ELECTRON MICROSCOPY (2.70 ANGSTROMS) OF 2-123 IN COMPLEX WITH CA(2+)</scope>
</reference>
<feature type="binding site" evidence="3">
    <location>
        <position position="100"/>
    </location>
    <ligand>
        <name>Ca(2+)</name>
        <dbReference type="ChEBI" id="CHEBI:29108"/>
        <label>2</label>
    </ligand>
</feature>
<sequence>MALGDTLTITLGGSGGTAKVLRKINQDGYTSEYYLPETSSSFRAKVRHTKESVKPNQVQYERHNVEFTETVYASGSTPEFVRQAYVVIRHKVGDVSATVSDLGEALSFYLNEALYGKLIGWES</sequence>